<feature type="chain" id="PRO_5009581703" evidence="2">
    <location>
        <begin position="24"/>
        <end position="198"/>
    </location>
</feature>
<sequence>MKQVLFVALLLFVFGFGPSEARAQMMGQGMMNVSFEDDGHTLQEEAEGKEVWEKLQNRTVVCEELSTEDFEVLGEYFMGQRLGKLHPAMNAMMVQRMGEEGEELMHEVLGRQASDCDVNSSFPEAGNDFLPMMSMMTGYQRTGQGFSSSPYSMMGSYGGMMGGWGTGWSILWVITWVAVIGLIVAGIVWLVRDSHRKK</sequence>
<evidence type="ECO:0000313" key="4">
    <source>
        <dbReference type="Proteomes" id="UP000178515"/>
    </source>
</evidence>
<keyword evidence="1" id="KW-0812">Transmembrane</keyword>
<keyword evidence="1" id="KW-1133">Transmembrane helix</keyword>
<keyword evidence="2" id="KW-0732">Signal</keyword>
<gene>
    <name evidence="3" type="ORF">A3F24_02240</name>
</gene>
<keyword evidence="1" id="KW-0472">Membrane</keyword>
<comment type="caution">
    <text evidence="3">The sequence shown here is derived from an EMBL/GenBank/DDBJ whole genome shotgun (WGS) entry which is preliminary data.</text>
</comment>
<evidence type="ECO:0000256" key="2">
    <source>
        <dbReference type="SAM" id="SignalP"/>
    </source>
</evidence>
<reference evidence="3 4" key="1">
    <citation type="journal article" date="2016" name="Nat. Commun.">
        <title>Thousands of microbial genomes shed light on interconnected biogeochemical processes in an aquifer system.</title>
        <authorList>
            <person name="Anantharaman K."/>
            <person name="Brown C.T."/>
            <person name="Hug L.A."/>
            <person name="Sharon I."/>
            <person name="Castelle C.J."/>
            <person name="Probst A.J."/>
            <person name="Thomas B.C."/>
            <person name="Singh A."/>
            <person name="Wilkins M.J."/>
            <person name="Karaoz U."/>
            <person name="Brodie E.L."/>
            <person name="Williams K.H."/>
            <person name="Hubbard S.S."/>
            <person name="Banfield J.F."/>
        </authorList>
    </citation>
    <scope>NUCLEOTIDE SEQUENCE [LARGE SCALE GENOMIC DNA]</scope>
</reference>
<dbReference type="STRING" id="1797689.A3F24_02240"/>
<organism evidence="3 4">
    <name type="scientific">Candidatus Colwellbacteria bacterium RIFCSPHIGHO2_12_FULL_44_17</name>
    <dbReference type="NCBI Taxonomy" id="1797689"/>
    <lineage>
        <taxon>Bacteria</taxon>
        <taxon>Candidatus Colwelliibacteriota</taxon>
    </lineage>
</organism>
<protein>
    <submittedName>
        <fullName evidence="3">Uncharacterized protein</fullName>
    </submittedName>
</protein>
<name>A0A1G1Z3S7_9BACT</name>
<accession>A0A1G1Z3S7</accession>
<dbReference type="EMBL" id="MHIX01000041">
    <property type="protein sequence ID" value="OGY58550.1"/>
    <property type="molecule type" value="Genomic_DNA"/>
</dbReference>
<dbReference type="Proteomes" id="UP000178515">
    <property type="component" value="Unassembled WGS sequence"/>
</dbReference>
<feature type="transmembrane region" description="Helical" evidence="1">
    <location>
        <begin position="170"/>
        <end position="191"/>
    </location>
</feature>
<feature type="signal peptide" evidence="2">
    <location>
        <begin position="1"/>
        <end position="23"/>
    </location>
</feature>
<evidence type="ECO:0000256" key="1">
    <source>
        <dbReference type="SAM" id="Phobius"/>
    </source>
</evidence>
<dbReference type="AlphaFoldDB" id="A0A1G1Z3S7"/>
<evidence type="ECO:0000313" key="3">
    <source>
        <dbReference type="EMBL" id="OGY58550.1"/>
    </source>
</evidence>
<proteinExistence type="predicted"/>